<evidence type="ECO:0000313" key="2">
    <source>
        <dbReference type="EMBL" id="MPC60630.1"/>
    </source>
</evidence>
<organism evidence="2 3">
    <name type="scientific">Portunus trituberculatus</name>
    <name type="common">Swimming crab</name>
    <name type="synonym">Neptunus trituberculatus</name>
    <dbReference type="NCBI Taxonomy" id="210409"/>
    <lineage>
        <taxon>Eukaryota</taxon>
        <taxon>Metazoa</taxon>
        <taxon>Ecdysozoa</taxon>
        <taxon>Arthropoda</taxon>
        <taxon>Crustacea</taxon>
        <taxon>Multicrustacea</taxon>
        <taxon>Malacostraca</taxon>
        <taxon>Eumalacostraca</taxon>
        <taxon>Eucarida</taxon>
        <taxon>Decapoda</taxon>
        <taxon>Pleocyemata</taxon>
        <taxon>Brachyura</taxon>
        <taxon>Eubrachyura</taxon>
        <taxon>Portunoidea</taxon>
        <taxon>Portunidae</taxon>
        <taxon>Portuninae</taxon>
        <taxon>Portunus</taxon>
    </lineage>
</organism>
<name>A0A5B7GKB4_PORTR</name>
<proteinExistence type="predicted"/>
<sequence length="80" mass="8379">MVWVEKVDQVAGLRGSVHFTPTAPPLPPLPPPTTLSPPAPPPPSLLLPTTSPCPVSSGECVSSEAQLMEQVRAEERGAKD</sequence>
<keyword evidence="3" id="KW-1185">Reference proteome</keyword>
<evidence type="ECO:0000313" key="3">
    <source>
        <dbReference type="Proteomes" id="UP000324222"/>
    </source>
</evidence>
<dbReference type="EMBL" id="VSRR010017737">
    <property type="protein sequence ID" value="MPC60630.1"/>
    <property type="molecule type" value="Genomic_DNA"/>
</dbReference>
<protein>
    <submittedName>
        <fullName evidence="2">Uncharacterized protein</fullName>
    </submittedName>
</protein>
<accession>A0A5B7GKB4</accession>
<dbReference type="Proteomes" id="UP000324222">
    <property type="component" value="Unassembled WGS sequence"/>
</dbReference>
<feature type="compositionally biased region" description="Pro residues" evidence="1">
    <location>
        <begin position="22"/>
        <end position="45"/>
    </location>
</feature>
<gene>
    <name evidence="2" type="ORF">E2C01_054683</name>
</gene>
<feature type="region of interest" description="Disordered" evidence="1">
    <location>
        <begin position="17"/>
        <end position="46"/>
    </location>
</feature>
<dbReference type="AlphaFoldDB" id="A0A5B7GKB4"/>
<comment type="caution">
    <text evidence="2">The sequence shown here is derived from an EMBL/GenBank/DDBJ whole genome shotgun (WGS) entry which is preliminary data.</text>
</comment>
<reference evidence="2 3" key="1">
    <citation type="submission" date="2019-05" db="EMBL/GenBank/DDBJ databases">
        <title>Another draft genome of Portunus trituberculatus and its Hox gene families provides insights of decapod evolution.</title>
        <authorList>
            <person name="Jeong J.-H."/>
            <person name="Song I."/>
            <person name="Kim S."/>
            <person name="Choi T."/>
            <person name="Kim D."/>
            <person name="Ryu S."/>
            <person name="Kim W."/>
        </authorList>
    </citation>
    <scope>NUCLEOTIDE SEQUENCE [LARGE SCALE GENOMIC DNA]</scope>
    <source>
        <tissue evidence="2">Muscle</tissue>
    </source>
</reference>
<evidence type="ECO:0000256" key="1">
    <source>
        <dbReference type="SAM" id="MobiDB-lite"/>
    </source>
</evidence>